<evidence type="ECO:0000313" key="2">
    <source>
        <dbReference type="Proteomes" id="UP000008037"/>
    </source>
</evidence>
<sequence>MRKYYLFPILYVLKASYVLAAAVAVATLVPITLALARIGPEIEIGGQQTLGVYDNAESRIEDARGDAEAVYQQIGTEEIPEVKDYHDILGASVVKRDEAFFFTIDLAGNPNNNTDFETLYRWHIITTSPITNREQQYTIMFPNFARGNSTTDGWYFAVYDETVNTFIVRPTRITEMPEDRVEFPVEDFYIGAPTRFIYWVDVSVRLNGTLGQPDYLMDYAP</sequence>
<reference evidence="1 2" key="1">
    <citation type="journal article" date="2012" name="Environ. Microbiol.">
        <title>The genome of the ammonia-oxidizing Candidatus Nitrososphaera gargensis: insights into metabolic versatility and environmental adaptations.</title>
        <authorList>
            <person name="Spang A."/>
            <person name="Poehlein A."/>
            <person name="Offre P."/>
            <person name="Zumbragel S."/>
            <person name="Haider S."/>
            <person name="Rychlik N."/>
            <person name="Nowka B."/>
            <person name="Schmeisser C."/>
            <person name="Lebedeva E.V."/>
            <person name="Rattei T."/>
            <person name="Bohm C."/>
            <person name="Schmid M."/>
            <person name="Galushko A."/>
            <person name="Hatzenpichler R."/>
            <person name="Weinmaier T."/>
            <person name="Daniel R."/>
            <person name="Schleper C."/>
            <person name="Spieck E."/>
            <person name="Streit W."/>
            <person name="Wagner M."/>
        </authorList>
    </citation>
    <scope>NUCLEOTIDE SEQUENCE [LARGE SCALE GENOMIC DNA]</scope>
    <source>
        <strain evidence="2">Ga9.2</strain>
    </source>
</reference>
<name>K0IL08_NITGG</name>
<evidence type="ECO:0000313" key="1">
    <source>
        <dbReference type="EMBL" id="AFU60093.1"/>
    </source>
</evidence>
<dbReference type="EMBL" id="CP002408">
    <property type="protein sequence ID" value="AFU60093.1"/>
    <property type="molecule type" value="Genomic_DNA"/>
</dbReference>
<gene>
    <name evidence="1" type="ordered locus">Ngar_c31770</name>
</gene>
<dbReference type="Proteomes" id="UP000008037">
    <property type="component" value="Chromosome"/>
</dbReference>
<accession>K0IL08</accession>
<dbReference type="HOGENOM" id="CLU_1248319_0_0_2"/>
<protein>
    <submittedName>
        <fullName evidence="1">Uncharacterized protein</fullName>
    </submittedName>
</protein>
<dbReference type="BioCyc" id="CNIT1237085:G1324-3177-MONOMER"/>
<dbReference type="KEGG" id="nga:Ngar_c31770"/>
<dbReference type="STRING" id="1237085.Ngar_c31770"/>
<proteinExistence type="predicted"/>
<keyword evidence="2" id="KW-1185">Reference proteome</keyword>
<dbReference type="InParanoid" id="K0IL08"/>
<dbReference type="AlphaFoldDB" id="K0IL08"/>
<organism evidence="1 2">
    <name type="scientific">Nitrososphaera gargensis (strain Ga9.2)</name>
    <dbReference type="NCBI Taxonomy" id="1237085"/>
    <lineage>
        <taxon>Archaea</taxon>
        <taxon>Nitrososphaerota</taxon>
        <taxon>Nitrososphaeria</taxon>
        <taxon>Nitrososphaerales</taxon>
        <taxon>Nitrososphaeraceae</taxon>
        <taxon>Nitrososphaera</taxon>
    </lineage>
</organism>